<dbReference type="SMART" id="SM00729">
    <property type="entry name" value="Elp3"/>
    <property type="match status" value="1"/>
</dbReference>
<feature type="binding site" evidence="6">
    <location>
        <position position="106"/>
    </location>
    <ligand>
        <name>[4Fe-4S] cluster</name>
        <dbReference type="ChEBI" id="CHEBI:49883"/>
        <note>4Fe-4S-S-AdoMet</note>
    </ligand>
</feature>
<keyword evidence="1" id="KW-0004">4Fe-4S</keyword>
<dbReference type="EMBL" id="VUMZ01000001">
    <property type="protein sequence ID" value="MST50990.1"/>
    <property type="molecule type" value="Genomic_DNA"/>
</dbReference>
<sequence length="304" mass="33800">MWSSRSVSPGRRPEYARTRRSSLNGLKSSDIIKCTVCARECRLQEGQTGACGARKAEQGSVICANYGRITSLALDPIEKKPLARFLPGSRILSCGSYGCNLRCPFCQNYEISMAGETGVPWREISPEELCKMAMSLRPERNTGVAFTYNEPLISFEFLLDTAKLLHRDGMKAVLVSNGSVSREIAERVIPEIDAMNIDLKCFSEEGYRMLGGDFQQTLDFIEIAADSRTHLELTTLIVPGLNDTEEMMEAEARWIAAMDPEIPLHVTRCFPRYKVSGRPLETGRIRRLAEVASGFLSTVLIGNC</sequence>
<dbReference type="PIRSF" id="PIRSF004869">
    <property type="entry name" value="PflX_prd"/>
    <property type="match status" value="1"/>
</dbReference>
<evidence type="ECO:0000256" key="3">
    <source>
        <dbReference type="ARBA" id="ARBA00022723"/>
    </source>
</evidence>
<dbReference type="Proteomes" id="UP000474676">
    <property type="component" value="Unassembled WGS sequence"/>
</dbReference>
<evidence type="ECO:0000256" key="4">
    <source>
        <dbReference type="ARBA" id="ARBA00023004"/>
    </source>
</evidence>
<reference evidence="8 9" key="1">
    <citation type="submission" date="2019-08" db="EMBL/GenBank/DDBJ databases">
        <title>In-depth cultivation of the pig gut microbiome towards novel bacterial diversity and tailored functional studies.</title>
        <authorList>
            <person name="Wylensek D."/>
            <person name="Hitch T.C.A."/>
            <person name="Clavel T."/>
        </authorList>
    </citation>
    <scope>NUCLEOTIDE SEQUENCE [LARGE SCALE GENOMIC DNA]</scope>
    <source>
        <strain evidence="8 9">WCA-MUC-591-APC-3H</strain>
    </source>
</reference>
<dbReference type="NCBIfam" id="TIGR04337">
    <property type="entry name" value="AmmeMemoSam_rS"/>
    <property type="match status" value="1"/>
</dbReference>
<evidence type="ECO:0000256" key="1">
    <source>
        <dbReference type="ARBA" id="ARBA00022485"/>
    </source>
</evidence>
<dbReference type="PROSITE" id="PS51918">
    <property type="entry name" value="RADICAL_SAM"/>
    <property type="match status" value="1"/>
</dbReference>
<dbReference type="InterPro" id="IPR013785">
    <property type="entry name" value="Aldolase_TIM"/>
</dbReference>
<dbReference type="InterPro" id="IPR007197">
    <property type="entry name" value="rSAM"/>
</dbReference>
<keyword evidence="4 6" id="KW-0408">Iron</keyword>
<comment type="cofactor">
    <cofactor evidence="6">
        <name>[4Fe-4S] cluster</name>
        <dbReference type="ChEBI" id="CHEBI:49883"/>
    </cofactor>
    <text evidence="6">Binds 1 [4Fe-4S] cluster. The cluster is coordinated with 3 cysteines and an exchangeable S-adenosyl-L-methionine.</text>
</comment>
<dbReference type="SFLD" id="SFLDG01101">
    <property type="entry name" value="Uncharacterised_Radical_SAM_Su"/>
    <property type="match status" value="1"/>
</dbReference>
<dbReference type="GO" id="GO:0051539">
    <property type="term" value="F:4 iron, 4 sulfur cluster binding"/>
    <property type="evidence" value="ECO:0007669"/>
    <property type="project" value="UniProtKB-KW"/>
</dbReference>
<feature type="binding site" evidence="6">
    <location>
        <position position="103"/>
    </location>
    <ligand>
        <name>[4Fe-4S] cluster</name>
        <dbReference type="ChEBI" id="CHEBI:49883"/>
        <note>4Fe-4S-S-AdoMet</note>
    </ligand>
</feature>
<accession>A0A6L5Y2J5</accession>
<dbReference type="AlphaFoldDB" id="A0A6L5Y2J5"/>
<dbReference type="CDD" id="cd01335">
    <property type="entry name" value="Radical_SAM"/>
    <property type="match status" value="1"/>
</dbReference>
<dbReference type="InterPro" id="IPR016431">
    <property type="entry name" value="Pyrv-formate_lyase-activ_prd"/>
</dbReference>
<name>A0A6L5Y2J5_9FIRM</name>
<dbReference type="InterPro" id="IPR006638">
    <property type="entry name" value="Elp3/MiaA/NifB-like_rSAM"/>
</dbReference>
<feature type="binding site" evidence="6">
    <location>
        <position position="99"/>
    </location>
    <ligand>
        <name>[4Fe-4S] cluster</name>
        <dbReference type="ChEBI" id="CHEBI:49883"/>
        <note>4Fe-4S-S-AdoMet</note>
    </ligand>
</feature>
<dbReference type="GO" id="GO:0003824">
    <property type="term" value="F:catalytic activity"/>
    <property type="evidence" value="ECO:0007669"/>
    <property type="project" value="InterPro"/>
</dbReference>
<protein>
    <submittedName>
        <fullName evidence="8">AmmeMemoRadiSam system radical SAM enzyme</fullName>
    </submittedName>
</protein>
<dbReference type="PANTHER" id="PTHR30352:SF5">
    <property type="entry name" value="PYRUVATE FORMATE-LYASE 1-ACTIVATING ENZYME"/>
    <property type="match status" value="1"/>
</dbReference>
<comment type="caution">
    <text evidence="8">The sequence shown here is derived from an EMBL/GenBank/DDBJ whole genome shotgun (WGS) entry which is preliminary data.</text>
</comment>
<evidence type="ECO:0000256" key="6">
    <source>
        <dbReference type="PIRSR" id="PIRSR004869-50"/>
    </source>
</evidence>
<keyword evidence="3 6" id="KW-0479">Metal-binding</keyword>
<evidence type="ECO:0000259" key="7">
    <source>
        <dbReference type="PROSITE" id="PS51918"/>
    </source>
</evidence>
<evidence type="ECO:0000313" key="8">
    <source>
        <dbReference type="EMBL" id="MST50990.1"/>
    </source>
</evidence>
<dbReference type="InterPro" id="IPR058240">
    <property type="entry name" value="rSAM_sf"/>
</dbReference>
<dbReference type="Gene3D" id="3.20.20.70">
    <property type="entry name" value="Aldolase class I"/>
    <property type="match status" value="1"/>
</dbReference>
<feature type="domain" description="Radical SAM core" evidence="7">
    <location>
        <begin position="84"/>
        <end position="304"/>
    </location>
</feature>
<gene>
    <name evidence="8" type="primary">amrS</name>
    <name evidence="8" type="ORF">FYJ64_01420</name>
</gene>
<dbReference type="GO" id="GO:0046872">
    <property type="term" value="F:metal ion binding"/>
    <property type="evidence" value="ECO:0007669"/>
    <property type="project" value="UniProtKB-KW"/>
</dbReference>
<keyword evidence="5 6" id="KW-0411">Iron-sulfur</keyword>
<keyword evidence="2 6" id="KW-0949">S-adenosyl-L-methionine</keyword>
<evidence type="ECO:0000256" key="5">
    <source>
        <dbReference type="ARBA" id="ARBA00023014"/>
    </source>
</evidence>
<dbReference type="InterPro" id="IPR034457">
    <property type="entry name" value="Organic_radical-activating"/>
</dbReference>
<dbReference type="InterPro" id="IPR027596">
    <property type="entry name" value="AmmeMemoSam_rS"/>
</dbReference>
<dbReference type="Pfam" id="PF04055">
    <property type="entry name" value="Radical_SAM"/>
    <property type="match status" value="1"/>
</dbReference>
<dbReference type="SFLD" id="SFLDS00029">
    <property type="entry name" value="Radical_SAM"/>
    <property type="match status" value="1"/>
</dbReference>
<evidence type="ECO:0000256" key="2">
    <source>
        <dbReference type="ARBA" id="ARBA00022691"/>
    </source>
</evidence>
<keyword evidence="9" id="KW-1185">Reference proteome</keyword>
<organism evidence="8 9">
    <name type="scientific">Hornefia butyriciproducens</name>
    <dbReference type="NCBI Taxonomy" id="2652293"/>
    <lineage>
        <taxon>Bacteria</taxon>
        <taxon>Bacillati</taxon>
        <taxon>Bacillota</taxon>
        <taxon>Clostridia</taxon>
        <taxon>Peptostreptococcales</taxon>
        <taxon>Anaerovoracaceae</taxon>
        <taxon>Hornefia</taxon>
    </lineage>
</organism>
<proteinExistence type="predicted"/>
<dbReference type="SUPFAM" id="SSF102114">
    <property type="entry name" value="Radical SAM enzymes"/>
    <property type="match status" value="1"/>
</dbReference>
<dbReference type="PANTHER" id="PTHR30352">
    <property type="entry name" value="PYRUVATE FORMATE-LYASE-ACTIVATING ENZYME"/>
    <property type="match status" value="1"/>
</dbReference>
<evidence type="ECO:0000313" key="9">
    <source>
        <dbReference type="Proteomes" id="UP000474676"/>
    </source>
</evidence>